<name>A0AAE7SMI2_9CAUD</name>
<reference evidence="2 3" key="1">
    <citation type="submission" date="2021-05" db="EMBL/GenBank/DDBJ databases">
        <authorList>
            <person name="Baker S."/>
            <person name="Berry C."/>
            <person name="Boyle S."/>
            <person name="Bradley W."/>
            <person name="Brown D."/>
            <person name="Doyle R."/>
            <person name="Edwards M."/>
            <person name="Filijan P."/>
            <person name="Harvey R."/>
            <person name="Hernandez-Ramos J."/>
            <person name="Huynh R."/>
            <person name="Keppelmann E."/>
            <person name="Mahoney J."/>
            <person name="Matthiesen J."/>
            <person name="Naquin D."/>
            <person name="Pearson A."/>
            <person name="Ramirez R.F."/>
            <person name="Rementeria N."/>
            <person name="Singleton Z."/>
            <person name="Smith K."/>
            <person name="Statley K."/>
            <person name="Thomas T."/>
            <person name="Trautner M."/>
            <person name="Vakili B."/>
            <person name="Austen M."/>
            <person name="Brown E."/>
            <person name="Edwards A."/>
            <person name="Garibay O.J."/>
            <person name="Goodwin S."/>
            <person name="Hlaing E."/>
            <person name="Hyndman S."/>
            <person name="Marchetti N."/>
            <person name="Marshall-Inman S."/>
            <person name="Mathis R."/>
            <person name="Medina L."/>
            <person name="Nicacio B."/>
            <person name="Park J."/>
            <person name="Sabanal H."/>
            <person name="Sheldon M."/>
            <person name="Solis K."/>
            <person name="Stargell G."/>
            <person name="Wardrop K."/>
            <person name="Yan S."/>
            <person name="Zamudio L."/>
            <person name="Schleif M.C."/>
            <person name="Hinz J.M."/>
            <person name="Davis W.B."/>
            <person name="Pollenz R.S."/>
            <person name="Garlena R.A."/>
            <person name="Russell D.A."/>
            <person name="Pope W.H."/>
            <person name="Jacobs-Sera D."/>
            <person name="Hatfull G.F."/>
        </authorList>
    </citation>
    <scope>NUCLEOTIDE SEQUENCE [LARGE SCALE GENOMIC DNA]</scope>
</reference>
<dbReference type="InterPro" id="IPR029432">
    <property type="entry name" value="Gp28/Gp37-like_dom"/>
</dbReference>
<dbReference type="RefSeq" id="YP_010842745.1">
    <property type="nucleotide sequence ID" value="NC_079145.1"/>
</dbReference>
<dbReference type="Pfam" id="PF14594">
    <property type="entry name" value="Sipho_Gp37"/>
    <property type="match status" value="1"/>
</dbReference>
<protein>
    <submittedName>
        <fullName evidence="2">Minor tail protein</fullName>
    </submittedName>
</protein>
<accession>A0AAE7SMI2</accession>
<dbReference type="KEGG" id="vg:80559547"/>
<sequence>MTVTAPNLTLDDVRQQILDRRAAEDRALTERPEVIVEDSEWLPICNLRGELAAEFDDIANDAGEGEFTIPAEHLLTEWLLRPSLRMSDVHITVRTKYREWNGKCDYIQRIMKAGEMVAVRVHFLHDYNRAKKLICYANPATPAEIQTPHAMPWAGPSISGINTYGLSNMWRVQSGIWQPPTEILNPGSWFEGFNPDNWWTTMVPNNPVLDTSRWTVLSSRFANFHDLIKPTLADAGLVMRAERWWPGDPQPAPGFYTLRDHSVRVFKVYDKSGVRGPSGTFIDGLLTLIGTSAEDYINEIVSQVSRPDVPEYKIAKWFGTRNDAPWVAFPEGKYSTVRSSEMTIHKAMAYAMITGGKSPQWVNSLTKLAANAALGYLGAAIGNPGLALGVFDFMVEDVFLAFHRMPNTVRRSLMGPDADWEHWVQGPGVGFTLSTLQALRTGFWDTRGYTSFSAEIDDRAPYIVGKHFDLGDRIAFEIGGELYIDNVTRINLKWDRNTLPVNTITIGDGQAEEEPAAKLMRYKENIMNLIQQQGVAVS</sequence>
<organism evidence="2 3">
    <name type="scientific">Gordonia phage Jojo24</name>
    <dbReference type="NCBI Taxonomy" id="2859476"/>
    <lineage>
        <taxon>Viruses</taxon>
        <taxon>Duplodnaviria</taxon>
        <taxon>Heunggongvirae</taxon>
        <taxon>Uroviricota</taxon>
        <taxon>Caudoviricetes</taxon>
        <taxon>Santhisvirus</taxon>
        <taxon>Santhisvirus jojo24</taxon>
    </lineage>
</organism>
<evidence type="ECO:0000313" key="2">
    <source>
        <dbReference type="EMBL" id="QXO13115.1"/>
    </source>
</evidence>
<evidence type="ECO:0000259" key="1">
    <source>
        <dbReference type="Pfam" id="PF14594"/>
    </source>
</evidence>
<dbReference type="Proteomes" id="UP000828207">
    <property type="component" value="Segment"/>
</dbReference>
<proteinExistence type="predicted"/>
<gene>
    <name evidence="2" type="primary">18</name>
    <name evidence="2" type="ORF">SEA_JOJO24_18</name>
</gene>
<dbReference type="EMBL" id="MZ209302">
    <property type="protein sequence ID" value="QXO13115.1"/>
    <property type="molecule type" value="Genomic_DNA"/>
</dbReference>
<evidence type="ECO:0000313" key="3">
    <source>
        <dbReference type="Proteomes" id="UP000828207"/>
    </source>
</evidence>
<dbReference type="GeneID" id="80559547"/>
<feature type="domain" description="Gp28/Gp37-like" evidence="1">
    <location>
        <begin position="38"/>
        <end position="508"/>
    </location>
</feature>
<keyword evidence="3" id="KW-1185">Reference proteome</keyword>